<proteinExistence type="inferred from homology"/>
<protein>
    <submittedName>
        <fullName evidence="4">Leucoanthocyanidin dioxygenase 1</fullName>
    </submittedName>
</protein>
<evidence type="ECO:0000313" key="4">
    <source>
        <dbReference type="EMBL" id="KAF3800079.1"/>
    </source>
</evidence>
<reference evidence="4" key="2">
    <citation type="submission" date="2020-03" db="EMBL/GenBank/DDBJ databases">
        <authorList>
            <person name="Fu F.-F."/>
            <person name="Chen J."/>
        </authorList>
    </citation>
    <scope>NUCLEOTIDE SEQUENCE</scope>
    <source>
        <strain evidence="4">Lc1</strain>
    </source>
</reference>
<evidence type="ECO:0000313" key="5">
    <source>
        <dbReference type="Proteomes" id="UP000613401"/>
    </source>
</evidence>
<dbReference type="PROSITE" id="PS51471">
    <property type="entry name" value="FE2OG_OXY"/>
    <property type="match status" value="1"/>
</dbReference>
<dbReference type="RefSeq" id="XP_045259239.1">
    <property type="nucleotide sequence ID" value="XM_045415241.1"/>
</dbReference>
<dbReference type="Pfam" id="PF14226">
    <property type="entry name" value="DIOX_N"/>
    <property type="match status" value="1"/>
</dbReference>
<dbReference type="Pfam" id="PF03171">
    <property type="entry name" value="2OG-FeII_Oxy"/>
    <property type="match status" value="1"/>
</dbReference>
<evidence type="ECO:0000256" key="2">
    <source>
        <dbReference type="RuleBase" id="RU003682"/>
    </source>
</evidence>
<dbReference type="InterPro" id="IPR027443">
    <property type="entry name" value="IPNS-like_sf"/>
</dbReference>
<dbReference type="GO" id="GO:0046872">
    <property type="term" value="F:metal ion binding"/>
    <property type="evidence" value="ECO:0007669"/>
    <property type="project" value="UniProtKB-KW"/>
</dbReference>
<dbReference type="GO" id="GO:0044283">
    <property type="term" value="P:small molecule biosynthetic process"/>
    <property type="evidence" value="ECO:0007669"/>
    <property type="project" value="UniProtKB-ARBA"/>
</dbReference>
<comment type="caution">
    <text evidence="4">The sequence shown here is derived from an EMBL/GenBank/DDBJ whole genome shotgun (WGS) entry which is preliminary data.</text>
</comment>
<keyword evidence="4" id="KW-0223">Dioxygenase</keyword>
<evidence type="ECO:0000256" key="1">
    <source>
        <dbReference type="ARBA" id="ARBA00008056"/>
    </source>
</evidence>
<accession>A0A8H4C9W2</accession>
<dbReference type="InterPro" id="IPR050231">
    <property type="entry name" value="Iron_ascorbate_oxido_reductase"/>
</dbReference>
<dbReference type="AlphaFoldDB" id="A0A8H4C9W2"/>
<dbReference type="InterPro" id="IPR005123">
    <property type="entry name" value="Oxoglu/Fe-dep_dioxygenase_dom"/>
</dbReference>
<name>A0A8H4C9W2_COLGL</name>
<keyword evidence="2" id="KW-0408">Iron</keyword>
<dbReference type="PANTHER" id="PTHR47990">
    <property type="entry name" value="2-OXOGLUTARATE (2OG) AND FE(II)-DEPENDENT OXYGENASE SUPERFAMILY PROTEIN-RELATED"/>
    <property type="match status" value="1"/>
</dbReference>
<dbReference type="SUPFAM" id="SSF51197">
    <property type="entry name" value="Clavaminate synthase-like"/>
    <property type="match status" value="1"/>
</dbReference>
<feature type="domain" description="Fe2OG dioxygenase" evidence="3">
    <location>
        <begin position="188"/>
        <end position="295"/>
    </location>
</feature>
<dbReference type="GeneID" id="69022561"/>
<organism evidence="4 5">
    <name type="scientific">Colletotrichum gloeosporioides</name>
    <name type="common">Anthracnose fungus</name>
    <name type="synonym">Glomerella cingulata</name>
    <dbReference type="NCBI Taxonomy" id="474922"/>
    <lineage>
        <taxon>Eukaryota</taxon>
        <taxon>Fungi</taxon>
        <taxon>Dikarya</taxon>
        <taxon>Ascomycota</taxon>
        <taxon>Pezizomycotina</taxon>
        <taxon>Sordariomycetes</taxon>
        <taxon>Hypocreomycetidae</taxon>
        <taxon>Glomerellales</taxon>
        <taxon>Glomerellaceae</taxon>
        <taxon>Colletotrichum</taxon>
        <taxon>Colletotrichum gloeosporioides species complex</taxon>
    </lineage>
</organism>
<sequence length="370" mass="41881">MTSDTSDAIPKFTQCEPTTEVLDYVDLVNLDLSKYDDSSSRAQLAKDLLKGVVTHGILTVTNHGITEERYNTHVDLANALLTLPPPEKRPYENSPQEEAQGRYAGFKPSCGLSTKEGFHKTVDHYNISAWDPTSRSHPPLLQSRLFQVSELVDLVRRSVLEKLLLLVALILEVPEESILSTHTLSNETTDYLRYIVYNPRPATDGKYRDLYLAGHTDLGSFTFTFAQPVSSLQVRVSPGEWKWVRYVPGTLVVNVGEAFELMTGGLFKAPVHRMVKPPEDQERAKRLGLIYFARPAGTQRLEPIDSPVLRRIGADKPLDEKIYTMKEYLYARRHGYKRLEFDRDRPRQEGYHIGPCMKDAQGLETTSIAT</sequence>
<dbReference type="InterPro" id="IPR044861">
    <property type="entry name" value="IPNS-like_FE2OG_OXY"/>
</dbReference>
<reference evidence="4" key="1">
    <citation type="journal article" date="2020" name="Phytopathology">
        <title>Genome sequence and comparative analysis of Colletotrichum gloeosporioides isolated from Liriodendron leaves.</title>
        <authorList>
            <person name="Fu F.F."/>
            <person name="Hao Z."/>
            <person name="Wang P."/>
            <person name="Lu Y."/>
            <person name="Xue L.J."/>
            <person name="Wei G."/>
            <person name="Tian Y."/>
            <person name="Baishi H."/>
            <person name="Xu H."/>
            <person name="Shi J."/>
            <person name="Cheng T."/>
            <person name="Wang G."/>
            <person name="Yi Y."/>
            <person name="Chen J."/>
        </authorList>
    </citation>
    <scope>NUCLEOTIDE SEQUENCE</scope>
    <source>
        <strain evidence="4">Lc1</strain>
    </source>
</reference>
<gene>
    <name evidence="4" type="ORF">GCG54_00015458</name>
</gene>
<keyword evidence="5" id="KW-1185">Reference proteome</keyword>
<dbReference type="InterPro" id="IPR026992">
    <property type="entry name" value="DIOX_N"/>
</dbReference>
<keyword evidence="2" id="KW-0479">Metal-binding</keyword>
<comment type="similarity">
    <text evidence="1 2">Belongs to the iron/ascorbate-dependent oxidoreductase family.</text>
</comment>
<dbReference type="Gene3D" id="2.60.120.330">
    <property type="entry name" value="B-lactam Antibiotic, Isopenicillin N Synthase, Chain"/>
    <property type="match status" value="1"/>
</dbReference>
<dbReference type="Proteomes" id="UP000613401">
    <property type="component" value="Unassembled WGS sequence"/>
</dbReference>
<keyword evidence="2" id="KW-0560">Oxidoreductase</keyword>
<dbReference type="EMBL" id="WVTB01000079">
    <property type="protein sequence ID" value="KAF3800079.1"/>
    <property type="molecule type" value="Genomic_DNA"/>
</dbReference>
<evidence type="ECO:0000259" key="3">
    <source>
        <dbReference type="PROSITE" id="PS51471"/>
    </source>
</evidence>
<dbReference type="GO" id="GO:0051213">
    <property type="term" value="F:dioxygenase activity"/>
    <property type="evidence" value="ECO:0007669"/>
    <property type="project" value="UniProtKB-KW"/>
</dbReference>